<dbReference type="InterPro" id="IPR036047">
    <property type="entry name" value="F-box-like_dom_sf"/>
</dbReference>
<keyword evidence="1" id="KW-0677">Repeat</keyword>
<evidence type="ECO:0000313" key="5">
    <source>
        <dbReference type="EMBL" id="OQE72201.1"/>
    </source>
</evidence>
<evidence type="ECO:0000259" key="4">
    <source>
        <dbReference type="PROSITE" id="PS50181"/>
    </source>
</evidence>
<dbReference type="AlphaFoldDB" id="A0A1V6XAR0"/>
<dbReference type="Gene3D" id="1.25.40.20">
    <property type="entry name" value="Ankyrin repeat-containing domain"/>
    <property type="match status" value="1"/>
</dbReference>
<accession>A0A1V6XAR0</accession>
<dbReference type="PROSITE" id="PS50181">
    <property type="entry name" value="FBOX"/>
    <property type="match status" value="1"/>
</dbReference>
<evidence type="ECO:0000256" key="1">
    <source>
        <dbReference type="ARBA" id="ARBA00022737"/>
    </source>
</evidence>
<dbReference type="InterPro" id="IPR001810">
    <property type="entry name" value="F-box_dom"/>
</dbReference>
<evidence type="ECO:0000256" key="3">
    <source>
        <dbReference type="PROSITE-ProRule" id="PRU00023"/>
    </source>
</evidence>
<feature type="domain" description="F-box" evidence="4">
    <location>
        <begin position="6"/>
        <end position="51"/>
    </location>
</feature>
<protein>
    <recommendedName>
        <fullName evidence="4">F-box domain-containing protein</fullName>
    </recommendedName>
</protein>
<dbReference type="STRING" id="60175.A0A1V6XAR0"/>
<comment type="caution">
    <text evidence="5">The sequence shown here is derived from an EMBL/GenBank/DDBJ whole genome shotgun (WGS) entry which is preliminary data.</text>
</comment>
<name>A0A1V6XAR0_PENNA</name>
<gene>
    <name evidence="5" type="ORF">PENNAL_c0098G09476</name>
</gene>
<evidence type="ECO:0000256" key="2">
    <source>
        <dbReference type="ARBA" id="ARBA00023043"/>
    </source>
</evidence>
<dbReference type="PANTHER" id="PTHR24198">
    <property type="entry name" value="ANKYRIN REPEAT AND PROTEIN KINASE DOMAIN-CONTAINING PROTEIN"/>
    <property type="match status" value="1"/>
</dbReference>
<sequence>MVKRQPVHLLSLPTEITQMILAYLPSRDLSHNVEMTCKGLRQLMTPLYQVRYGFGPAPSVPVSRSCWKRFAIQYEDYRSDSGHIRDEVVNCFLESYFDSPDHYHLTNAEHVIYYLHNNPHIHSRGVEAIAAALHIQNRRQDSNAFLLRYHDSDAMSLQTIALLQARFNLQFPISWSTCSSETLERCLLAAATSGNTELFVSLTQLLLEADKNIQVHAAADAAVRSDQVEILRELQSTFVVEFHALPIGSLIEVAVKASSASAVQFLLELGPRFDLEYPYELALYYCNLDVLHQLKQHAPHIKGTYLPNGQLQIEFILAESLRSWANKSKVIEFLVKHASADIDATGRDGLTVVHIAAVENDVDALRLFEDLGANMNCLGEVGQTPAEIALCNGHNIPFIGCSSLPAQIFSTKRTLAKAIIRKYCDAIFRGQPQCSNFNRALNDAESKLADIWAKKIGLETSRELLSIIATPLFKSVEKLLRIITDFVNRPIEPNEVWLRDVDDIKDILNKFLNPVYPDGYLTCLACYSAPKLAGFDIEHLGIFVNSKTGRALHFGKCSFAKEELIIWEDFNKAINRI</sequence>
<organism evidence="5 6">
    <name type="scientific">Penicillium nalgiovense</name>
    <dbReference type="NCBI Taxonomy" id="60175"/>
    <lineage>
        <taxon>Eukaryota</taxon>
        <taxon>Fungi</taxon>
        <taxon>Dikarya</taxon>
        <taxon>Ascomycota</taxon>
        <taxon>Pezizomycotina</taxon>
        <taxon>Eurotiomycetes</taxon>
        <taxon>Eurotiomycetidae</taxon>
        <taxon>Eurotiales</taxon>
        <taxon>Aspergillaceae</taxon>
        <taxon>Penicillium</taxon>
    </lineage>
</organism>
<dbReference type="InterPro" id="IPR036770">
    <property type="entry name" value="Ankyrin_rpt-contain_sf"/>
</dbReference>
<feature type="repeat" description="ANK" evidence="3">
    <location>
        <begin position="348"/>
        <end position="380"/>
    </location>
</feature>
<keyword evidence="6" id="KW-1185">Reference proteome</keyword>
<reference evidence="6" key="1">
    <citation type="journal article" date="2017" name="Nat. Microbiol.">
        <title>Global analysis of biosynthetic gene clusters reveals vast potential of secondary metabolite production in Penicillium species.</title>
        <authorList>
            <person name="Nielsen J.C."/>
            <person name="Grijseels S."/>
            <person name="Prigent S."/>
            <person name="Ji B."/>
            <person name="Dainat J."/>
            <person name="Nielsen K.F."/>
            <person name="Frisvad J.C."/>
            <person name="Workman M."/>
            <person name="Nielsen J."/>
        </authorList>
    </citation>
    <scope>NUCLEOTIDE SEQUENCE [LARGE SCALE GENOMIC DNA]</scope>
    <source>
        <strain evidence="6">IBT 13039</strain>
    </source>
</reference>
<dbReference type="Proteomes" id="UP000191691">
    <property type="component" value="Unassembled WGS sequence"/>
</dbReference>
<dbReference type="PROSITE" id="PS50297">
    <property type="entry name" value="ANK_REP_REGION"/>
    <property type="match status" value="1"/>
</dbReference>
<dbReference type="SUPFAM" id="SSF81383">
    <property type="entry name" value="F-box domain"/>
    <property type="match status" value="1"/>
</dbReference>
<dbReference type="SUPFAM" id="SSF48403">
    <property type="entry name" value="Ankyrin repeat"/>
    <property type="match status" value="1"/>
</dbReference>
<dbReference type="PANTHER" id="PTHR24198:SF193">
    <property type="match status" value="1"/>
</dbReference>
<dbReference type="EMBL" id="MOOB01000098">
    <property type="protein sequence ID" value="OQE72201.1"/>
    <property type="molecule type" value="Genomic_DNA"/>
</dbReference>
<dbReference type="InterPro" id="IPR002110">
    <property type="entry name" value="Ankyrin_rpt"/>
</dbReference>
<proteinExistence type="predicted"/>
<evidence type="ECO:0000313" key="6">
    <source>
        <dbReference type="Proteomes" id="UP000191691"/>
    </source>
</evidence>
<keyword evidence="2 3" id="KW-0040">ANK repeat</keyword>
<dbReference type="PROSITE" id="PS50088">
    <property type="entry name" value="ANK_REPEAT"/>
    <property type="match status" value="1"/>
</dbReference>